<proteinExistence type="predicted"/>
<feature type="domain" description="DUF2520" evidence="2">
    <location>
        <begin position="124"/>
        <end position="249"/>
    </location>
</feature>
<reference evidence="3 4" key="1">
    <citation type="submission" date="2020-04" db="EMBL/GenBank/DDBJ databases">
        <title>Genome sequencing of novel species.</title>
        <authorList>
            <person name="Heo J."/>
            <person name="Kim S.-J."/>
            <person name="Kim J.-S."/>
            <person name="Hong S.-B."/>
            <person name="Kwon S.-W."/>
        </authorList>
    </citation>
    <scope>NUCLEOTIDE SEQUENCE [LARGE SCALE GENOMIC DNA]</scope>
    <source>
        <strain evidence="3 4">F39-2</strain>
    </source>
</reference>
<dbReference type="Pfam" id="PF03807">
    <property type="entry name" value="F420_oxidored"/>
    <property type="match status" value="1"/>
</dbReference>
<gene>
    <name evidence="3" type="ORF">HH214_20005</name>
</gene>
<protein>
    <submittedName>
        <fullName evidence="3">DUF2520 domain-containing protein</fullName>
    </submittedName>
</protein>
<evidence type="ECO:0000259" key="1">
    <source>
        <dbReference type="Pfam" id="PF03807"/>
    </source>
</evidence>
<dbReference type="AlphaFoldDB" id="A0A7L5E6I8"/>
<dbReference type="PANTHER" id="PTHR40459">
    <property type="entry name" value="CONSERVED HYPOTHETICAL ALANINE AND LEUCINE RICH PROTEIN"/>
    <property type="match status" value="1"/>
</dbReference>
<dbReference type="SUPFAM" id="SSF51735">
    <property type="entry name" value="NAD(P)-binding Rossmann-fold domains"/>
    <property type="match status" value="1"/>
</dbReference>
<dbReference type="Gene3D" id="3.40.50.720">
    <property type="entry name" value="NAD(P)-binding Rossmann-like Domain"/>
    <property type="match status" value="1"/>
</dbReference>
<dbReference type="PANTHER" id="PTHR40459:SF1">
    <property type="entry name" value="CONSERVED HYPOTHETICAL ALANINE AND LEUCINE RICH PROTEIN"/>
    <property type="match status" value="1"/>
</dbReference>
<dbReference type="InterPro" id="IPR018931">
    <property type="entry name" value="DUF2520"/>
</dbReference>
<evidence type="ECO:0000313" key="4">
    <source>
        <dbReference type="Proteomes" id="UP000503278"/>
    </source>
</evidence>
<dbReference type="InterPro" id="IPR008927">
    <property type="entry name" value="6-PGluconate_DH-like_C_sf"/>
</dbReference>
<dbReference type="EMBL" id="CP051682">
    <property type="protein sequence ID" value="QJD97997.1"/>
    <property type="molecule type" value="Genomic_DNA"/>
</dbReference>
<evidence type="ECO:0000259" key="2">
    <source>
        <dbReference type="Pfam" id="PF10728"/>
    </source>
</evidence>
<evidence type="ECO:0000313" key="3">
    <source>
        <dbReference type="EMBL" id="QJD97997.1"/>
    </source>
</evidence>
<dbReference type="Gene3D" id="1.10.1040.20">
    <property type="entry name" value="ProC-like, C-terminal domain"/>
    <property type="match status" value="1"/>
</dbReference>
<dbReference type="SUPFAM" id="SSF48179">
    <property type="entry name" value="6-phosphogluconate dehydrogenase C-terminal domain-like"/>
    <property type="match status" value="1"/>
</dbReference>
<feature type="domain" description="Pyrroline-5-carboxylate reductase catalytic N-terminal" evidence="1">
    <location>
        <begin position="2"/>
        <end position="87"/>
    </location>
</feature>
<organism evidence="3 4">
    <name type="scientific">Mucilaginibacter robiniae</name>
    <dbReference type="NCBI Taxonomy" id="2728022"/>
    <lineage>
        <taxon>Bacteria</taxon>
        <taxon>Pseudomonadati</taxon>
        <taxon>Bacteroidota</taxon>
        <taxon>Sphingobacteriia</taxon>
        <taxon>Sphingobacteriales</taxon>
        <taxon>Sphingobacteriaceae</taxon>
        <taxon>Mucilaginibacter</taxon>
    </lineage>
</organism>
<dbReference type="InterPro" id="IPR036291">
    <property type="entry name" value="NAD(P)-bd_dom_sf"/>
</dbReference>
<name>A0A7L5E6I8_9SPHI</name>
<dbReference type="Pfam" id="PF10728">
    <property type="entry name" value="DUF2520"/>
    <property type="match status" value="1"/>
</dbReference>
<dbReference type="RefSeq" id="WP_169610668.1">
    <property type="nucleotide sequence ID" value="NZ_CP051682.1"/>
</dbReference>
<dbReference type="InterPro" id="IPR028939">
    <property type="entry name" value="P5C_Rdtase_cat_N"/>
</dbReference>
<keyword evidence="4" id="KW-1185">Reference proteome</keyword>
<accession>A0A7L5E6I8</accession>
<dbReference type="KEGG" id="mrob:HH214_20005"/>
<dbReference type="Proteomes" id="UP000503278">
    <property type="component" value="Chromosome"/>
</dbReference>
<sequence>MKITILGAGNVATHMAAALFSAGHIIVQVYSRTPQNARLLAKQVQAEAIGNLNDVSTSTDMYLISVKDDVIEEIVAALAHHQKLIVHTSGATTLQILTTYIQQAGVFYPLQTFSKSKAIDFSQVPMCVEGANEEITALLQQLAQSITQNVYLVSSEQRKILHLSAVFACNFPNYLYYIAQQLLAQQQLSFDLLRPLILETAEKVQQQFPADVQTGPAVRKDEKTMDAHIALLNAQPDVQHLYQLLSQAIIKMGEHKHLVS</sequence>
<dbReference type="InterPro" id="IPR037108">
    <property type="entry name" value="TM1727-like_C_sf"/>
</dbReference>